<keyword evidence="5" id="KW-0687">Ribonucleoprotein</keyword>
<evidence type="ECO:0000256" key="2">
    <source>
        <dbReference type="ARBA" id="ARBA00009254"/>
    </source>
</evidence>
<evidence type="ECO:0000256" key="5">
    <source>
        <dbReference type="ARBA" id="ARBA00023274"/>
    </source>
</evidence>
<comment type="subcellular location">
    <subcellularLocation>
        <location evidence="1">Mitochondrion</location>
    </subcellularLocation>
</comment>
<feature type="compositionally biased region" description="Acidic residues" evidence="7">
    <location>
        <begin position="211"/>
        <end position="220"/>
    </location>
</feature>
<comment type="similarity">
    <text evidence="2">Belongs to the universal ribosomal protein uL29 family.</text>
</comment>
<reference evidence="8 9" key="1">
    <citation type="journal article" date="2012" name="Genome Biol.">
        <title>Genome and low-iron response of an oceanic diatom adapted to chronic iron limitation.</title>
        <authorList>
            <person name="Lommer M."/>
            <person name="Specht M."/>
            <person name="Roy A.S."/>
            <person name="Kraemer L."/>
            <person name="Andreson R."/>
            <person name="Gutowska M.A."/>
            <person name="Wolf J."/>
            <person name="Bergner S.V."/>
            <person name="Schilhabel M.B."/>
            <person name="Klostermeier U.C."/>
            <person name="Beiko R.G."/>
            <person name="Rosenstiel P."/>
            <person name="Hippler M."/>
            <person name="Laroche J."/>
        </authorList>
    </citation>
    <scope>NUCLEOTIDE SEQUENCE [LARGE SCALE GENOMIC DNA]</scope>
    <source>
        <strain evidence="8 9">CCMP1005</strain>
    </source>
</reference>
<dbReference type="PANTHER" id="PTHR21183:SF18">
    <property type="entry name" value="LARGE RIBOSOMAL SUBUNIT PROTEIN UL29M"/>
    <property type="match status" value="1"/>
</dbReference>
<dbReference type="PANTHER" id="PTHR21183">
    <property type="entry name" value="RIBOSOMAL PROTEIN L47, MITOCHONDRIAL-RELATED"/>
    <property type="match status" value="1"/>
</dbReference>
<protein>
    <recommendedName>
        <fullName evidence="6">Large ribosomal subunit protein uL29m</fullName>
    </recommendedName>
</protein>
<name>K0T944_THAOC</name>
<dbReference type="GO" id="GO:0032543">
    <property type="term" value="P:mitochondrial translation"/>
    <property type="evidence" value="ECO:0007669"/>
    <property type="project" value="TreeGrafter"/>
</dbReference>
<dbReference type="AlphaFoldDB" id="K0T944"/>
<evidence type="ECO:0000256" key="3">
    <source>
        <dbReference type="ARBA" id="ARBA00022980"/>
    </source>
</evidence>
<evidence type="ECO:0000256" key="7">
    <source>
        <dbReference type="SAM" id="MobiDB-lite"/>
    </source>
</evidence>
<sequence length="229" mass="26511">MMSRILVGCGGGVSSTAARFSRPLAQFQQHFITTTPPLRVDAADDNDAGTDGEKLKVAQRWMKWNQRKTWRYEPNEELIARVGQGSSPLDAFRDTVPKEKRDAEPVGRSWSAKELRRKSYDDLHKLWLVLYKEKNMLMTEANLARRHGYQMIQPERKRKVRKSMGAIKHVLGERKRVKLADFRAYKEELAKLDKLLADKMVDEMQTIQQSEMEESMDDEAEKLATNDKI</sequence>
<dbReference type="eggNOG" id="KOG3331">
    <property type="taxonomic scope" value="Eukaryota"/>
</dbReference>
<dbReference type="Proteomes" id="UP000266841">
    <property type="component" value="Unassembled WGS sequence"/>
</dbReference>
<dbReference type="InterPro" id="IPR036049">
    <property type="entry name" value="Ribosomal_uL29_sf"/>
</dbReference>
<proteinExistence type="inferred from homology"/>
<organism evidence="8 9">
    <name type="scientific">Thalassiosira oceanica</name>
    <name type="common">Marine diatom</name>
    <dbReference type="NCBI Taxonomy" id="159749"/>
    <lineage>
        <taxon>Eukaryota</taxon>
        <taxon>Sar</taxon>
        <taxon>Stramenopiles</taxon>
        <taxon>Ochrophyta</taxon>
        <taxon>Bacillariophyta</taxon>
        <taxon>Coscinodiscophyceae</taxon>
        <taxon>Thalassiosirophycidae</taxon>
        <taxon>Thalassiosirales</taxon>
        <taxon>Thalassiosiraceae</taxon>
        <taxon>Thalassiosira</taxon>
    </lineage>
</organism>
<accession>K0T944</accession>
<dbReference type="EMBL" id="AGNL01003081">
    <property type="protein sequence ID" value="EJK75193.1"/>
    <property type="molecule type" value="Genomic_DNA"/>
</dbReference>
<evidence type="ECO:0000256" key="6">
    <source>
        <dbReference type="ARBA" id="ARBA00035289"/>
    </source>
</evidence>
<comment type="caution">
    <text evidence="8">The sequence shown here is derived from an EMBL/GenBank/DDBJ whole genome shotgun (WGS) entry which is preliminary data.</text>
</comment>
<gene>
    <name evidence="8" type="ORF">THAOC_03094</name>
</gene>
<evidence type="ECO:0000256" key="4">
    <source>
        <dbReference type="ARBA" id="ARBA00023128"/>
    </source>
</evidence>
<dbReference type="Gene3D" id="6.10.330.20">
    <property type="match status" value="1"/>
</dbReference>
<dbReference type="GO" id="GO:0005762">
    <property type="term" value="C:mitochondrial large ribosomal subunit"/>
    <property type="evidence" value="ECO:0007669"/>
    <property type="project" value="TreeGrafter"/>
</dbReference>
<evidence type="ECO:0000256" key="1">
    <source>
        <dbReference type="ARBA" id="ARBA00004173"/>
    </source>
</evidence>
<evidence type="ECO:0000313" key="8">
    <source>
        <dbReference type="EMBL" id="EJK75193.1"/>
    </source>
</evidence>
<dbReference type="Pfam" id="PF06984">
    <property type="entry name" value="MRP-L47"/>
    <property type="match status" value="1"/>
</dbReference>
<keyword evidence="4" id="KW-0496">Mitochondrion</keyword>
<keyword evidence="9" id="KW-1185">Reference proteome</keyword>
<dbReference type="SUPFAM" id="SSF46561">
    <property type="entry name" value="Ribosomal protein L29 (L29p)"/>
    <property type="match status" value="1"/>
</dbReference>
<dbReference type="OrthoDB" id="270763at2759"/>
<feature type="region of interest" description="Disordered" evidence="7">
    <location>
        <begin position="209"/>
        <end position="229"/>
    </location>
</feature>
<evidence type="ECO:0000313" key="9">
    <source>
        <dbReference type="Proteomes" id="UP000266841"/>
    </source>
</evidence>
<keyword evidence="3" id="KW-0689">Ribosomal protein</keyword>
<dbReference type="GO" id="GO:0003735">
    <property type="term" value="F:structural constituent of ribosome"/>
    <property type="evidence" value="ECO:0007669"/>
    <property type="project" value="InterPro"/>
</dbReference>
<dbReference type="InterPro" id="IPR038340">
    <property type="entry name" value="MRP-L47_sf"/>
</dbReference>
<dbReference type="InterPro" id="IPR010729">
    <property type="entry name" value="Ribosomal_uL29_mit"/>
</dbReference>